<dbReference type="PANTHER" id="PTHR22014">
    <property type="entry name" value="RNA-BINDING PROTEIN 33"/>
    <property type="match status" value="1"/>
</dbReference>
<evidence type="ECO:0000256" key="1">
    <source>
        <dbReference type="SAM" id="MobiDB-lite"/>
    </source>
</evidence>
<feature type="compositionally biased region" description="Polar residues" evidence="1">
    <location>
        <begin position="598"/>
        <end position="656"/>
    </location>
</feature>
<feature type="compositionally biased region" description="Basic residues" evidence="1">
    <location>
        <begin position="346"/>
        <end position="355"/>
    </location>
</feature>
<feature type="compositionally biased region" description="Gly residues" evidence="1">
    <location>
        <begin position="226"/>
        <end position="237"/>
    </location>
</feature>
<protein>
    <submittedName>
        <fullName evidence="2">RNA-binding protein 33</fullName>
    </submittedName>
</protein>
<sequence>MTNHFRRHHTGLDSAQAQQLRMTTPLQHHHHQSRLPGARGGGGPGLFPDPGAPIPQQPLQLLMPHLSHRSPGPRTQHDTHGLRLLSSPPRHSNAHPNQHQLHQQHHPKNIHINPHFRGPSSSPVQVPSMPPVQNQPRPNIAPQRLPAPPDFQQHLQGNFGPPQRPLPSQEQWGGPPPHHQDQEHFFTGEPRFSGQHMFDQPGPAPLMNNSVLTISGQGPPSFPPQGGLGGPGFGPLGLGQNQGPQGGGVFQRELLRPGLAPQHAGPPGPPGPRAFVGHRQPFSPQQQGPPFSPQHMPFGMQVRQRGLLQQPLLHDPSLSHQSLHQQQHQQHRQDLPPQGLPPPQHQQHHHHHPRDHHPMVHLSQPHFRQSIQSSHRQMQSRPQGNQQRNNHARPRMTPPSPLQQIPPQRNSNLRELPIASNNNNNRPSVPSGQAKPVTRATQNVRQGQAARSGPAGRGGPVAQGQGSARATQQPIVPGVKKESPAAQSSTTPEDPDEDEETRQYRLKIEEQKRLREEILKRKEQRRQMQAGERKRQLMERISGQNPNQTPNQTPQMQNPTQTPAAQPPQPVPSLISNGTPQNPSSGLSSPRPNVKARLQNTKPQPQPQAQASGWSGPQKPQNPVPDANQQGQWQPQQKRTITPQSTQRQGAVQTSPLEGHGLGQPQPGGKRTVMQRTNSIESPQVPHKVRLVKLLGELIAVCREVECLTSDVLQSADFLCWQMLVPTLVLHSNSNNQLVGLPTNRDLVPSGKLPWQLVVYKINNRLAVAWQTKRAGSSKDRRFGFLLWLSCVTASLRGLLVVRGRGRGRGGGRMMMPQNPRAQDCKPSSVCIEGLSTTTTTKQLMNLLNSIGPVEMFTMLPEQRKAIAKFVNPEHAASFQHSFHRGQQSSLCWAIAQGMLWTSEVLLRNLRAFLG</sequence>
<feature type="compositionally biased region" description="Low complexity" evidence="1">
    <location>
        <begin position="319"/>
        <end position="328"/>
    </location>
</feature>
<organism evidence="2 3">
    <name type="scientific">Anabarilius grahami</name>
    <name type="common">Kanglang fish</name>
    <name type="synonym">Barilius grahami</name>
    <dbReference type="NCBI Taxonomy" id="495550"/>
    <lineage>
        <taxon>Eukaryota</taxon>
        <taxon>Metazoa</taxon>
        <taxon>Chordata</taxon>
        <taxon>Craniata</taxon>
        <taxon>Vertebrata</taxon>
        <taxon>Euteleostomi</taxon>
        <taxon>Actinopterygii</taxon>
        <taxon>Neopterygii</taxon>
        <taxon>Teleostei</taxon>
        <taxon>Ostariophysi</taxon>
        <taxon>Cypriniformes</taxon>
        <taxon>Xenocyprididae</taxon>
        <taxon>Xenocypridinae</taxon>
        <taxon>Xenocypridinae incertae sedis</taxon>
        <taxon>Anabarilius</taxon>
    </lineage>
</organism>
<accession>A0A3N0XXQ8</accession>
<dbReference type="InterPro" id="IPR035979">
    <property type="entry name" value="RBD_domain_sf"/>
</dbReference>
<feature type="region of interest" description="Disordered" evidence="1">
    <location>
        <begin position="319"/>
        <end position="672"/>
    </location>
</feature>
<dbReference type="OrthoDB" id="5990677at2759"/>
<feature type="compositionally biased region" description="Polar residues" evidence="1">
    <location>
        <begin position="366"/>
        <end position="389"/>
    </location>
</feature>
<feature type="compositionally biased region" description="Basic and acidic residues" evidence="1">
    <location>
        <begin position="501"/>
        <end position="521"/>
    </location>
</feature>
<dbReference type="PANTHER" id="PTHR22014:SF2">
    <property type="entry name" value="RNA-BINDING PROTEIN 33"/>
    <property type="match status" value="1"/>
</dbReference>
<evidence type="ECO:0000313" key="3">
    <source>
        <dbReference type="Proteomes" id="UP000281406"/>
    </source>
</evidence>
<dbReference type="Proteomes" id="UP000281406">
    <property type="component" value="Unassembled WGS sequence"/>
</dbReference>
<feature type="region of interest" description="Disordered" evidence="1">
    <location>
        <begin position="217"/>
        <end position="297"/>
    </location>
</feature>
<feature type="compositionally biased region" description="Polar residues" evidence="1">
    <location>
        <begin position="574"/>
        <end position="591"/>
    </location>
</feature>
<dbReference type="EMBL" id="RJVU01057542">
    <property type="protein sequence ID" value="ROK23456.1"/>
    <property type="molecule type" value="Genomic_DNA"/>
</dbReference>
<comment type="caution">
    <text evidence="2">The sequence shown here is derived from an EMBL/GenBank/DDBJ whole genome shotgun (WGS) entry which is preliminary data.</text>
</comment>
<gene>
    <name evidence="2" type="ORF">DPX16_16500</name>
</gene>
<feature type="compositionally biased region" description="Low complexity" evidence="1">
    <location>
        <begin position="119"/>
        <end position="136"/>
    </location>
</feature>
<dbReference type="GO" id="GO:0003723">
    <property type="term" value="F:RNA binding"/>
    <property type="evidence" value="ECO:0007669"/>
    <property type="project" value="TreeGrafter"/>
</dbReference>
<name>A0A3N0XXQ8_ANAGA</name>
<feature type="compositionally biased region" description="Polar residues" evidence="1">
    <location>
        <begin position="464"/>
        <end position="474"/>
    </location>
</feature>
<proteinExistence type="predicted"/>
<feature type="compositionally biased region" description="Low complexity" evidence="1">
    <location>
        <begin position="280"/>
        <end position="289"/>
    </location>
</feature>
<evidence type="ECO:0000313" key="2">
    <source>
        <dbReference type="EMBL" id="ROK23456.1"/>
    </source>
</evidence>
<dbReference type="AlphaFoldDB" id="A0A3N0XXQ8"/>
<feature type="compositionally biased region" description="Low complexity" evidence="1">
    <location>
        <begin position="445"/>
        <end position="454"/>
    </location>
</feature>
<reference evidence="2 3" key="1">
    <citation type="submission" date="2018-10" db="EMBL/GenBank/DDBJ databases">
        <title>Genome assembly for a Yunnan-Guizhou Plateau 3E fish, Anabarilius grahami (Regan), and its evolutionary and genetic applications.</title>
        <authorList>
            <person name="Jiang W."/>
        </authorList>
    </citation>
    <scope>NUCLEOTIDE SEQUENCE [LARGE SCALE GENOMIC DNA]</scope>
    <source>
        <strain evidence="2">AG-KIZ</strain>
        <tissue evidence="2">Muscle</tissue>
    </source>
</reference>
<dbReference type="InterPro" id="IPR039878">
    <property type="entry name" value="RBM33"/>
</dbReference>
<feature type="compositionally biased region" description="Low complexity" evidence="1">
    <location>
        <begin position="544"/>
        <end position="564"/>
    </location>
</feature>
<feature type="compositionally biased region" description="Polar residues" evidence="1">
    <location>
        <begin position="402"/>
        <end position="413"/>
    </location>
</feature>
<keyword evidence="3" id="KW-1185">Reference proteome</keyword>
<feature type="region of interest" description="Disordered" evidence="1">
    <location>
        <begin position="23"/>
        <end position="186"/>
    </location>
</feature>
<dbReference type="SUPFAM" id="SSF54928">
    <property type="entry name" value="RNA-binding domain, RBD"/>
    <property type="match status" value="1"/>
</dbReference>